<dbReference type="FunFam" id="2.30.30.40:FF:000093">
    <property type="entry name" value="Protein kinase activator Bem1"/>
    <property type="match status" value="1"/>
</dbReference>
<keyword evidence="9" id="KW-1185">Reference proteome</keyword>
<dbReference type="STRING" id="1198029.A0A1U7LV86"/>
<dbReference type="Proteomes" id="UP000186594">
    <property type="component" value="Unassembled WGS sequence"/>
</dbReference>
<evidence type="ECO:0000259" key="5">
    <source>
        <dbReference type="PROSITE" id="PS50002"/>
    </source>
</evidence>
<dbReference type="SMART" id="SM00326">
    <property type="entry name" value="SH3"/>
    <property type="match status" value="2"/>
</dbReference>
<keyword evidence="1 3" id="KW-0728">SH3 domain</keyword>
<feature type="domain" description="SH3" evidence="5">
    <location>
        <begin position="127"/>
        <end position="189"/>
    </location>
</feature>
<evidence type="ECO:0000256" key="1">
    <source>
        <dbReference type="ARBA" id="ARBA00022443"/>
    </source>
</evidence>
<feature type="domain" description="PX" evidence="6">
    <location>
        <begin position="294"/>
        <end position="414"/>
    </location>
</feature>
<dbReference type="GO" id="GO:1902494">
    <property type="term" value="C:catalytic complex"/>
    <property type="evidence" value="ECO:0007669"/>
    <property type="project" value="UniProtKB-ARBA"/>
</dbReference>
<proteinExistence type="predicted"/>
<sequence length="573" mass="64720">MIKGLRRSLKGERSERSHTISTISSIRHDIPMLPPKRVIKALYDYTPHSSMEMAFSKGDFFHVIGRENDPDWWEACNPVSNMRGLVPVSYFEELGRNERESRSSRVADSGFVEGYQSDQRQSTIGKGQPLYGVVQYDFVAERPDELDAKAGEAIIVIAQSNHEWFVAKPIGRLGGPGLIPISFIEIRDMATGKPIEDMPDLIQRAGVPKVEEWKRMAADYKNSSISLGKFDFDQQKTLQQGSPSLVRASANVNSQFNKQRLPTPPSSQYDHRPSSKASSHGLSDHRPSIGSSTSIRLAAQSAAVDRYAHDHGRYWFMVRAEMEDGRHRNLCRYYEDFYDLQIALLEEFPVEAGRTGTQRVLPYMPGPVTFVNDQITSQRRQDLDFYVREICSLPEYISHGRLICNFFSPREGDVESTHITTSMPQPVFARESFQHSARSSVNSESGKVTGLRISERPSSRATNKASFSSTPSVSIPPAMTRTETVRTNNSSTGSQIQPSFFKIKIFHSDDVIAIRVPLDVTFHQLQDKLMDRLNGRFGMIRYKDDATGDYVNLLNDEDLSTAKRNSKLILYVQ</sequence>
<evidence type="ECO:0000256" key="3">
    <source>
        <dbReference type="PROSITE-ProRule" id="PRU00192"/>
    </source>
</evidence>
<keyword evidence="2" id="KW-0677">Repeat</keyword>
<dbReference type="InterPro" id="IPR053793">
    <property type="entry name" value="PB1-like"/>
</dbReference>
<feature type="compositionally biased region" description="Polar residues" evidence="4">
    <location>
        <begin position="459"/>
        <end position="473"/>
    </location>
</feature>
<comment type="caution">
    <text evidence="8">The sequence shown here is derived from an EMBL/GenBank/DDBJ whole genome shotgun (WGS) entry which is preliminary data.</text>
</comment>
<dbReference type="GO" id="GO:0030674">
    <property type="term" value="F:protein-macromolecule adaptor activity"/>
    <property type="evidence" value="ECO:0007669"/>
    <property type="project" value="EnsemblFungi"/>
</dbReference>
<dbReference type="Gene3D" id="2.30.30.40">
    <property type="entry name" value="SH3 Domains"/>
    <property type="match status" value="2"/>
</dbReference>
<dbReference type="GO" id="GO:1902917">
    <property type="term" value="P:positive regulation of mating projection assembly"/>
    <property type="evidence" value="ECO:0007669"/>
    <property type="project" value="EnsemblFungi"/>
</dbReference>
<dbReference type="SUPFAM" id="SSF64268">
    <property type="entry name" value="PX domain"/>
    <property type="match status" value="1"/>
</dbReference>
<dbReference type="GO" id="GO:0030010">
    <property type="term" value="P:establishment of cell polarity"/>
    <property type="evidence" value="ECO:0007669"/>
    <property type="project" value="EnsemblFungi"/>
</dbReference>
<feature type="domain" description="PB1" evidence="7">
    <location>
        <begin position="500"/>
        <end position="573"/>
    </location>
</feature>
<feature type="region of interest" description="Disordered" evidence="4">
    <location>
        <begin position="433"/>
        <end position="491"/>
    </location>
</feature>
<dbReference type="InterPro" id="IPR051228">
    <property type="entry name" value="NADPH_Oxidase/PX-Domain"/>
</dbReference>
<dbReference type="Pfam" id="PF00787">
    <property type="entry name" value="PX"/>
    <property type="match status" value="1"/>
</dbReference>
<dbReference type="CDD" id="cd11879">
    <property type="entry name" value="SH3_Bem1p_2"/>
    <property type="match status" value="1"/>
</dbReference>
<dbReference type="GO" id="GO:0032878">
    <property type="term" value="P:regulation of establishment or maintenance of cell polarity"/>
    <property type="evidence" value="ECO:0007669"/>
    <property type="project" value="EnsemblFungi"/>
</dbReference>
<dbReference type="InterPro" id="IPR036871">
    <property type="entry name" value="PX_dom_sf"/>
</dbReference>
<accession>A0A1U7LV86</accession>
<evidence type="ECO:0000313" key="8">
    <source>
        <dbReference type="EMBL" id="OLL26431.1"/>
    </source>
</evidence>
<dbReference type="CDD" id="cd11878">
    <property type="entry name" value="SH3_Bem1p_1"/>
    <property type="match status" value="1"/>
</dbReference>
<dbReference type="EMBL" id="LXFE01000183">
    <property type="protein sequence ID" value="OLL26431.1"/>
    <property type="molecule type" value="Genomic_DNA"/>
</dbReference>
<dbReference type="Gene3D" id="3.10.20.90">
    <property type="entry name" value="Phosphatidylinositol 3-kinase Catalytic Subunit, Chain A, domain 1"/>
    <property type="match status" value="1"/>
</dbReference>
<evidence type="ECO:0000259" key="7">
    <source>
        <dbReference type="PROSITE" id="PS51745"/>
    </source>
</evidence>
<dbReference type="Gene3D" id="3.30.1520.10">
    <property type="entry name" value="Phox-like domain"/>
    <property type="match status" value="1"/>
</dbReference>
<feature type="region of interest" description="Disordered" evidence="4">
    <location>
        <begin position="1"/>
        <end position="20"/>
    </location>
</feature>
<evidence type="ECO:0000259" key="6">
    <source>
        <dbReference type="PROSITE" id="PS50195"/>
    </source>
</evidence>
<dbReference type="PANTHER" id="PTHR15706:SF2">
    <property type="entry name" value="SH3 AND PX DOMAIN-CONTAINING PROTEIN 2A"/>
    <property type="match status" value="1"/>
</dbReference>
<dbReference type="OrthoDB" id="548867at2759"/>
<gene>
    <name evidence="8" type="ORF">NEOLI_001266</name>
</gene>
<evidence type="ECO:0000256" key="4">
    <source>
        <dbReference type="SAM" id="MobiDB-lite"/>
    </source>
</evidence>
<dbReference type="PROSITE" id="PS50002">
    <property type="entry name" value="SH3"/>
    <property type="match status" value="2"/>
</dbReference>
<dbReference type="InterPro" id="IPR001452">
    <property type="entry name" value="SH3_domain"/>
</dbReference>
<name>A0A1U7LV86_NEOID</name>
<evidence type="ECO:0000313" key="9">
    <source>
        <dbReference type="Proteomes" id="UP000186594"/>
    </source>
</evidence>
<organism evidence="8 9">
    <name type="scientific">Neolecta irregularis (strain DAH-3)</name>
    <dbReference type="NCBI Taxonomy" id="1198029"/>
    <lineage>
        <taxon>Eukaryota</taxon>
        <taxon>Fungi</taxon>
        <taxon>Dikarya</taxon>
        <taxon>Ascomycota</taxon>
        <taxon>Taphrinomycotina</taxon>
        <taxon>Neolectales</taxon>
        <taxon>Neolectaceae</taxon>
        <taxon>Neolecta</taxon>
    </lineage>
</organism>
<dbReference type="PROSITE" id="PS50195">
    <property type="entry name" value="PX"/>
    <property type="match status" value="1"/>
</dbReference>
<dbReference type="InterPro" id="IPR035550">
    <property type="entry name" value="Bem1/Scd2_PX"/>
</dbReference>
<dbReference type="PRINTS" id="PR00452">
    <property type="entry name" value="SH3DOMAIN"/>
</dbReference>
<feature type="compositionally biased region" description="Polar residues" evidence="4">
    <location>
        <begin position="481"/>
        <end position="491"/>
    </location>
</feature>
<dbReference type="SMART" id="SM00312">
    <property type="entry name" value="PX"/>
    <property type="match status" value="1"/>
</dbReference>
<dbReference type="OMA" id="FICAHHN"/>
<feature type="compositionally biased region" description="Basic and acidic residues" evidence="4">
    <location>
        <begin position="9"/>
        <end position="18"/>
    </location>
</feature>
<evidence type="ECO:0000256" key="2">
    <source>
        <dbReference type="ARBA" id="ARBA00022737"/>
    </source>
</evidence>
<reference evidence="8 9" key="1">
    <citation type="submission" date="2016-04" db="EMBL/GenBank/DDBJ databases">
        <title>Evolutionary innovation and constraint leading to complex multicellularity in the Ascomycota.</title>
        <authorList>
            <person name="Cisse O."/>
            <person name="Nguyen A."/>
            <person name="Hewitt D.A."/>
            <person name="Jedd G."/>
            <person name="Stajich J.E."/>
        </authorList>
    </citation>
    <scope>NUCLEOTIDE SEQUENCE [LARGE SCALE GENOMIC DNA]</scope>
    <source>
        <strain evidence="8 9">DAH-3</strain>
    </source>
</reference>
<dbReference type="GO" id="GO:0043332">
    <property type="term" value="C:mating projection tip"/>
    <property type="evidence" value="ECO:0007669"/>
    <property type="project" value="EnsemblFungi"/>
</dbReference>
<feature type="region of interest" description="Disordered" evidence="4">
    <location>
        <begin position="254"/>
        <end position="290"/>
    </location>
</feature>
<dbReference type="SUPFAM" id="SSF54277">
    <property type="entry name" value="CAD &amp; PB1 domains"/>
    <property type="match status" value="1"/>
</dbReference>
<dbReference type="InterPro" id="IPR036028">
    <property type="entry name" value="SH3-like_dom_sf"/>
</dbReference>
<dbReference type="PANTHER" id="PTHR15706">
    <property type="entry name" value="SH3 MULTIPLE DOMAIN"/>
    <property type="match status" value="1"/>
</dbReference>
<dbReference type="GO" id="GO:0035091">
    <property type="term" value="F:phosphatidylinositol binding"/>
    <property type="evidence" value="ECO:0007669"/>
    <property type="project" value="InterPro"/>
</dbReference>
<dbReference type="PROSITE" id="PS51745">
    <property type="entry name" value="PB1"/>
    <property type="match status" value="1"/>
</dbReference>
<feature type="domain" description="SH3" evidence="5">
    <location>
        <begin position="34"/>
        <end position="96"/>
    </location>
</feature>
<dbReference type="AlphaFoldDB" id="A0A1U7LV86"/>
<dbReference type="SUPFAM" id="SSF50044">
    <property type="entry name" value="SH3-domain"/>
    <property type="match status" value="2"/>
</dbReference>
<dbReference type="GO" id="GO:0032153">
    <property type="term" value="C:cell division site"/>
    <property type="evidence" value="ECO:0007669"/>
    <property type="project" value="EnsemblFungi"/>
</dbReference>
<feature type="compositionally biased region" description="Polar residues" evidence="4">
    <location>
        <begin position="434"/>
        <end position="446"/>
    </location>
</feature>
<dbReference type="InterPro" id="IPR001683">
    <property type="entry name" value="PX_dom"/>
</dbReference>
<dbReference type="InterPro" id="IPR035548">
    <property type="entry name" value="Bem1/Scd2_SH3_1"/>
</dbReference>
<dbReference type="Pfam" id="PF00018">
    <property type="entry name" value="SH3_1"/>
    <property type="match status" value="2"/>
</dbReference>
<protein>
    <submittedName>
        <fullName evidence="8">Protein scd2/ral3</fullName>
    </submittedName>
</protein>
<dbReference type="CDD" id="cd06890">
    <property type="entry name" value="PX_Bem1p"/>
    <property type="match status" value="1"/>
</dbReference>
<dbReference type="InterPro" id="IPR035549">
    <property type="entry name" value="Bem1/Scd2_SH3_2"/>
</dbReference>
<dbReference type="GO" id="GO:0090726">
    <property type="term" value="C:cortical dynamic polarity patch"/>
    <property type="evidence" value="ECO:0007669"/>
    <property type="project" value="EnsemblFungi"/>
</dbReference>